<proteinExistence type="predicted"/>
<accession>U2S6K4</accession>
<keyword evidence="2" id="KW-1185">Reference proteome</keyword>
<dbReference type="Proteomes" id="UP000017052">
    <property type="component" value="Unassembled WGS sequence"/>
</dbReference>
<dbReference type="AlphaFoldDB" id="U2S6K4"/>
<reference evidence="1" key="1">
    <citation type="submission" date="2013-08" db="EMBL/GenBank/DDBJ databases">
        <authorList>
            <person name="Durkin A.S."/>
            <person name="Haft D.R."/>
            <person name="McCorrison J."/>
            <person name="Torralba M."/>
            <person name="Gillis M."/>
            <person name="Haft D.H."/>
            <person name="Methe B."/>
            <person name="Sutton G."/>
            <person name="Nelson K.E."/>
        </authorList>
    </citation>
    <scope>NUCLEOTIDE SEQUENCE [LARGE SCALE GENOMIC DNA]</scope>
    <source>
        <strain evidence="1">F0233</strain>
    </source>
</reference>
<sequence>MVLIVRRPLCVLAARESPVRARFPRLDRPRLDRSHRVHLE</sequence>
<organism evidence="1 2">
    <name type="scientific">Propionibacterium acidifaciens F0233</name>
    <dbReference type="NCBI Taxonomy" id="553198"/>
    <lineage>
        <taxon>Bacteria</taxon>
        <taxon>Bacillati</taxon>
        <taxon>Actinomycetota</taxon>
        <taxon>Actinomycetes</taxon>
        <taxon>Propionibacteriales</taxon>
        <taxon>Propionibacteriaceae</taxon>
        <taxon>Propionibacterium</taxon>
    </lineage>
</organism>
<dbReference type="EMBL" id="ACVN02000138">
    <property type="protein sequence ID" value="ERK58422.1"/>
    <property type="molecule type" value="Genomic_DNA"/>
</dbReference>
<evidence type="ECO:0000313" key="2">
    <source>
        <dbReference type="Proteomes" id="UP000017052"/>
    </source>
</evidence>
<gene>
    <name evidence="1" type="ORF">HMPREF0682_1030</name>
</gene>
<name>U2S6K4_9ACTN</name>
<protein>
    <submittedName>
        <fullName evidence="1">Uncharacterized protein</fullName>
    </submittedName>
</protein>
<evidence type="ECO:0000313" key="1">
    <source>
        <dbReference type="EMBL" id="ERK58422.1"/>
    </source>
</evidence>
<comment type="caution">
    <text evidence="1">The sequence shown here is derived from an EMBL/GenBank/DDBJ whole genome shotgun (WGS) entry which is preliminary data.</text>
</comment>